<dbReference type="InterPro" id="IPR032466">
    <property type="entry name" value="Metal_Hydrolase"/>
</dbReference>
<keyword evidence="1" id="KW-0378">Hydrolase</keyword>
<dbReference type="OrthoDB" id="3189065at2"/>
<reference evidence="3 4" key="1">
    <citation type="submission" date="2017-06" db="EMBL/GenBank/DDBJ databases">
        <authorList>
            <person name="Kim H.J."/>
            <person name="Triplett B.A."/>
        </authorList>
    </citation>
    <scope>NUCLEOTIDE SEQUENCE [LARGE SCALE GENOMIC DNA]</scope>
    <source>
        <strain evidence="3 4">CGMCC 4.5593</strain>
    </source>
</reference>
<evidence type="ECO:0000256" key="1">
    <source>
        <dbReference type="ARBA" id="ARBA00022801"/>
    </source>
</evidence>
<dbReference type="PANTHER" id="PTHR43794:SF11">
    <property type="entry name" value="AMIDOHYDROLASE-RELATED DOMAIN-CONTAINING PROTEIN"/>
    <property type="match status" value="1"/>
</dbReference>
<evidence type="ECO:0000313" key="4">
    <source>
        <dbReference type="Proteomes" id="UP000198362"/>
    </source>
</evidence>
<dbReference type="PANTHER" id="PTHR43794">
    <property type="entry name" value="AMINOHYDROLASE SSNA-RELATED"/>
    <property type="match status" value="1"/>
</dbReference>
<dbReference type="RefSeq" id="WP_089252920.1">
    <property type="nucleotide sequence ID" value="NZ_FZPH01000011.1"/>
</dbReference>
<dbReference type="SUPFAM" id="SSF51338">
    <property type="entry name" value="Composite domain of metallo-dependent hydrolases"/>
    <property type="match status" value="1"/>
</dbReference>
<proteinExistence type="predicted"/>
<dbReference type="EMBL" id="FZPH01000011">
    <property type="protein sequence ID" value="SNT58683.1"/>
    <property type="molecule type" value="Genomic_DNA"/>
</dbReference>
<dbReference type="InterPro" id="IPR011059">
    <property type="entry name" value="Metal-dep_hydrolase_composite"/>
</dbReference>
<accession>A0A239NW48</accession>
<gene>
    <name evidence="3" type="ORF">SAMN05421812_11144</name>
</gene>
<dbReference type="InterPro" id="IPR050287">
    <property type="entry name" value="MTA/SAH_deaminase"/>
</dbReference>
<dbReference type="InterPro" id="IPR006680">
    <property type="entry name" value="Amidohydro-rel"/>
</dbReference>
<dbReference type="AlphaFoldDB" id="A0A239NW48"/>
<dbReference type="Gene3D" id="2.30.40.10">
    <property type="entry name" value="Urease, subunit C, domain 1"/>
    <property type="match status" value="1"/>
</dbReference>
<dbReference type="Pfam" id="PF01979">
    <property type="entry name" value="Amidohydro_1"/>
    <property type="match status" value="1"/>
</dbReference>
<evidence type="ECO:0000313" key="3">
    <source>
        <dbReference type="EMBL" id="SNT58683.1"/>
    </source>
</evidence>
<protein>
    <submittedName>
        <fullName evidence="3">Cytosine/adenosine deaminase</fullName>
    </submittedName>
</protein>
<dbReference type="NCBIfam" id="NF006056">
    <property type="entry name" value="PRK08204.1"/>
    <property type="match status" value="1"/>
</dbReference>
<feature type="domain" description="Amidohydrolase-related" evidence="2">
    <location>
        <begin position="57"/>
        <end position="418"/>
    </location>
</feature>
<dbReference type="Gene3D" id="3.20.20.140">
    <property type="entry name" value="Metal-dependent hydrolases"/>
    <property type="match status" value="1"/>
</dbReference>
<evidence type="ECO:0000259" key="2">
    <source>
        <dbReference type="Pfam" id="PF01979"/>
    </source>
</evidence>
<organism evidence="3 4">
    <name type="scientific">Asanoa hainanensis</name>
    <dbReference type="NCBI Taxonomy" id="560556"/>
    <lineage>
        <taxon>Bacteria</taxon>
        <taxon>Bacillati</taxon>
        <taxon>Actinomycetota</taxon>
        <taxon>Actinomycetes</taxon>
        <taxon>Micromonosporales</taxon>
        <taxon>Micromonosporaceae</taxon>
        <taxon>Asanoa</taxon>
    </lineage>
</organism>
<dbReference type="SUPFAM" id="SSF51556">
    <property type="entry name" value="Metallo-dependent hydrolases"/>
    <property type="match status" value="1"/>
</dbReference>
<keyword evidence="4" id="KW-1185">Reference proteome</keyword>
<dbReference type="GO" id="GO:0016810">
    <property type="term" value="F:hydrolase activity, acting on carbon-nitrogen (but not peptide) bonds"/>
    <property type="evidence" value="ECO:0007669"/>
    <property type="project" value="InterPro"/>
</dbReference>
<name>A0A239NW48_9ACTN</name>
<dbReference type="Proteomes" id="UP000198362">
    <property type="component" value="Unassembled WGS sequence"/>
</dbReference>
<sequence length="459" mass="48469">MTTTTIIRDAHVVTMDDELGDLRHADLRVDGGVITAIGPDLEVPPGATVIDAAGKVALPGLVDSHRHVWQGAIGGAGGKVSLGGYFGVVLAGLLDKYSPEDVYAGVLWGALKALHSGVTTVADWSHIVTTPSHADENVRALRDSGIRAVFLYGPPVGQGVMRWFHESTERHPSDVRRMRAELADDSARVTMGLALRGPEFATPATTEYDFRLARELDVPISIHSGIPGYLLKYRTIDTLSELGQLGPDVHHAHGAQFSDDDLTRIAATGGAVTPCPTIDMTMAMGTFPLVGRALEHGLVPSFGTDTVAGSGADLFSEMRLALAAERARANAAALARDEPPATVDLDQRDVLRFATAGGAAAWGMQDRIGTLRPGKRADIILVDVTQPHLAPLNDPVTTIVLNAGASDVDTVLVDGVVVKRSGRLVGPLLDQARSLIEASRSRLFARADLSGVLGPDWAA</sequence>